<dbReference type="CDD" id="cd02980">
    <property type="entry name" value="TRX_Fd_family"/>
    <property type="match status" value="1"/>
</dbReference>
<evidence type="ECO:0000256" key="1">
    <source>
        <dbReference type="SAM" id="MobiDB-lite"/>
    </source>
</evidence>
<comment type="caution">
    <text evidence="2">The sequence shown here is derived from an EMBL/GenBank/DDBJ whole genome shotgun (WGS) entry which is preliminary data.</text>
</comment>
<accession>A0ABT0C9L7</accession>
<keyword evidence="3" id="KW-1185">Reference proteome</keyword>
<evidence type="ECO:0000313" key="2">
    <source>
        <dbReference type="EMBL" id="MCJ2542476.1"/>
    </source>
</evidence>
<protein>
    <submittedName>
        <fullName evidence="2">(2Fe-2S) ferredoxin domain-containing protein</fullName>
    </submittedName>
</protein>
<proteinExistence type="predicted"/>
<feature type="region of interest" description="Disordered" evidence="1">
    <location>
        <begin position="186"/>
        <end position="211"/>
    </location>
</feature>
<reference evidence="2" key="1">
    <citation type="submission" date="2021-02" db="EMBL/GenBank/DDBJ databases">
        <title>The CRISPR/cas machinery reduction and long-range gene transfer in the hot spring cyanobacterium Synechococcus.</title>
        <authorList>
            <person name="Dvorak P."/>
            <person name="Jahodarova E."/>
            <person name="Hasler P."/>
            <person name="Poulickova A."/>
        </authorList>
    </citation>
    <scope>NUCLEOTIDE SEQUENCE</scope>
    <source>
        <strain evidence="2">Rupite</strain>
    </source>
</reference>
<dbReference type="SUPFAM" id="SSF52833">
    <property type="entry name" value="Thioredoxin-like"/>
    <property type="match status" value="1"/>
</dbReference>
<sequence>MGKSHKQGIPFASEGQFLGFVPSSDGKLKYLRWQTGSELFTGKIPKPIRSQLYRTLQPGDPIQIWGEREVDLRKGQEKWVLYRVEPSPTQSPAQPAPTLQAGSSATDPGPKPKGTVLVCQKSDCCRRGAGDVIQALKAHLATYPDSIRVQGVGCMKACKQGPNVVFMPDKARYSGVSSQGIPALLERHFPSPSESSAKPTASTQSAQAVAP</sequence>
<dbReference type="EMBL" id="JAFIRA010000011">
    <property type="protein sequence ID" value="MCJ2542476.1"/>
    <property type="molecule type" value="Genomic_DNA"/>
</dbReference>
<organism evidence="2 3">
    <name type="scientific">Thermostichus vulcanus str. 'Rupite'</name>
    <dbReference type="NCBI Taxonomy" id="2813851"/>
    <lineage>
        <taxon>Bacteria</taxon>
        <taxon>Bacillati</taxon>
        <taxon>Cyanobacteriota</taxon>
        <taxon>Cyanophyceae</taxon>
        <taxon>Thermostichales</taxon>
        <taxon>Thermostichaceae</taxon>
        <taxon>Thermostichus</taxon>
    </lineage>
</organism>
<dbReference type="RefSeq" id="WP_244349753.1">
    <property type="nucleotide sequence ID" value="NZ_JAFIRA010000011.1"/>
</dbReference>
<dbReference type="Proteomes" id="UP000830835">
    <property type="component" value="Unassembled WGS sequence"/>
</dbReference>
<dbReference type="InterPro" id="IPR036249">
    <property type="entry name" value="Thioredoxin-like_sf"/>
</dbReference>
<dbReference type="Pfam" id="PF01257">
    <property type="entry name" value="2Fe-2S_thioredx"/>
    <property type="match status" value="1"/>
</dbReference>
<feature type="compositionally biased region" description="Polar residues" evidence="1">
    <location>
        <begin position="192"/>
        <end position="211"/>
    </location>
</feature>
<feature type="compositionally biased region" description="Low complexity" evidence="1">
    <location>
        <begin position="86"/>
        <end position="98"/>
    </location>
</feature>
<evidence type="ECO:0000313" key="3">
    <source>
        <dbReference type="Proteomes" id="UP000830835"/>
    </source>
</evidence>
<feature type="region of interest" description="Disordered" evidence="1">
    <location>
        <begin position="86"/>
        <end position="113"/>
    </location>
</feature>
<gene>
    <name evidence="2" type="ORF">JX360_06075</name>
</gene>
<name>A0ABT0C9L7_THEVL</name>
<dbReference type="Gene3D" id="3.40.30.10">
    <property type="entry name" value="Glutaredoxin"/>
    <property type="match status" value="1"/>
</dbReference>